<feature type="binding site" evidence="14">
    <location>
        <position position="319"/>
    </location>
    <ligand>
        <name>K(+)</name>
        <dbReference type="ChEBI" id="CHEBI:29103"/>
    </ligand>
</feature>
<keyword evidence="7 15" id="KW-0812">Transmembrane</keyword>
<sequence>MHFRAITRIVGLLVILFSGTMILPGLVALIYRDGAGRAFTQTFFVALAIGSILWWPNRREKGELKSREGFLIVVLFWTVLGSVGALPFIFSESPNLTITDAFFESFSGLTTTGATTLVGLDSLPHAILFYRQMLQWFGGMGIIVLAVAILPILGVGGMQLYRAEMPGPLKDNKMRPRIAETAKTLWLIYVLLTVACALALWFAGMPAFDAIGHSFSTIAIGGFSTHDASVGYFDSPTINTIIAIFLLISGCNYGLHFSLLSGRSLKVYWRDPEFRMFIGVQLTLVVICTLVLWFHNIYDSALTTLNQAFFQVVSMATTAGFTTDSIARWPLFLPVLLLCSAFIGGCAGSTGGGLKVIRILLLFKQGNRELKRLVHPNAVYSIKLGNRALPERILEAVWGFFSAYALVFIVSMLAIIATGVDDFSAFASVVATLNNLGPGLGVVADNFASMNPVAKWILIANMLFGRLEVFTLLVLFTRLSGVNNGVTRENIDSFLYPGRTNARNCLLSGF</sequence>
<evidence type="ECO:0000256" key="13">
    <source>
        <dbReference type="PIRNR" id="PIRNR006247"/>
    </source>
</evidence>
<feature type="binding site" evidence="14">
    <location>
        <position position="111"/>
    </location>
    <ligand>
        <name>K(+)</name>
        <dbReference type="ChEBI" id="CHEBI:29103"/>
    </ligand>
</feature>
<dbReference type="Proteomes" id="UP000254346">
    <property type="component" value="Unassembled WGS sequence"/>
</dbReference>
<reference evidence="16 17" key="1">
    <citation type="submission" date="2018-06" db="EMBL/GenBank/DDBJ databases">
        <authorList>
            <consortium name="Pathogen Informatics"/>
            <person name="Doyle S."/>
        </authorList>
    </citation>
    <scope>NUCLEOTIDE SEQUENCE [LARGE SCALE GENOMIC DNA]</scope>
    <source>
        <strain evidence="16 17">NCTC8256</strain>
    </source>
</reference>
<dbReference type="InterPro" id="IPR003445">
    <property type="entry name" value="Cat_transpt"/>
</dbReference>
<dbReference type="GO" id="GO:0015379">
    <property type="term" value="F:potassium:chloride symporter activity"/>
    <property type="evidence" value="ECO:0007669"/>
    <property type="project" value="InterPro"/>
</dbReference>
<feature type="transmembrane region" description="Helical" evidence="15">
    <location>
        <begin position="276"/>
        <end position="295"/>
    </location>
</feature>
<evidence type="ECO:0000256" key="7">
    <source>
        <dbReference type="ARBA" id="ARBA00022692"/>
    </source>
</evidence>
<feature type="transmembrane region" description="Helical" evidence="15">
    <location>
        <begin position="396"/>
        <end position="417"/>
    </location>
</feature>
<evidence type="ECO:0000256" key="4">
    <source>
        <dbReference type="ARBA" id="ARBA00022475"/>
    </source>
</evidence>
<keyword evidence="14" id="KW-0479">Metal-binding</keyword>
<feature type="transmembrane region" description="Helical" evidence="15">
    <location>
        <begin position="12"/>
        <end position="32"/>
    </location>
</feature>
<name>A0A379VZR4_SALET</name>
<feature type="binding site" evidence="14">
    <location>
        <position position="112"/>
    </location>
    <ligand>
        <name>K(+)</name>
        <dbReference type="ChEBI" id="CHEBI:29103"/>
    </ligand>
</feature>
<dbReference type="AlphaFoldDB" id="A0A379VZR4"/>
<keyword evidence="9 15" id="KW-1133">Transmembrane helix</keyword>
<evidence type="ECO:0000256" key="6">
    <source>
        <dbReference type="ARBA" id="ARBA00022538"/>
    </source>
</evidence>
<keyword evidence="12" id="KW-0407">Ion channel</keyword>
<feature type="binding site" evidence="14">
    <location>
        <position position="318"/>
    </location>
    <ligand>
        <name>K(+)</name>
        <dbReference type="ChEBI" id="CHEBI:29103"/>
    </ligand>
</feature>
<feature type="transmembrane region" description="Helical" evidence="15">
    <location>
        <begin position="136"/>
        <end position="163"/>
    </location>
</feature>
<keyword evidence="5 13" id="KW-0997">Cell inner membrane</keyword>
<keyword evidence="8 13" id="KW-0630">Potassium</keyword>
<feature type="binding site" evidence="14">
    <location>
        <position position="435"/>
    </location>
    <ligand>
        <name>K(+)</name>
        <dbReference type="ChEBI" id="CHEBI:29103"/>
    </ligand>
</feature>
<evidence type="ECO:0000256" key="3">
    <source>
        <dbReference type="ARBA" id="ARBA00022448"/>
    </source>
</evidence>
<evidence type="ECO:0000256" key="5">
    <source>
        <dbReference type="ARBA" id="ARBA00022519"/>
    </source>
</evidence>
<protein>
    <recommendedName>
        <fullName evidence="13">Trk system potassium uptake protein</fullName>
    </recommendedName>
</protein>
<dbReference type="PANTHER" id="PTHR32024">
    <property type="entry name" value="TRK SYSTEM POTASSIUM UPTAKE PROTEIN TRKG-RELATED"/>
    <property type="match status" value="1"/>
</dbReference>
<evidence type="ECO:0000313" key="16">
    <source>
        <dbReference type="EMBL" id="SUH11988.1"/>
    </source>
</evidence>
<keyword evidence="3 13" id="KW-0813">Transport</keyword>
<feature type="transmembrane region" description="Helical" evidence="15">
    <location>
        <begin position="331"/>
        <end position="363"/>
    </location>
</feature>
<gene>
    <name evidence="16" type="primary">trkH</name>
    <name evidence="16" type="ORF">NCTC8256_06074</name>
</gene>
<feature type="transmembrane region" description="Helical" evidence="15">
    <location>
        <begin position="38"/>
        <end position="57"/>
    </location>
</feature>
<dbReference type="PIRSF" id="PIRSF006247">
    <property type="entry name" value="TrkH"/>
    <property type="match status" value="1"/>
</dbReference>
<organism evidence="16 17">
    <name type="scientific">Salmonella enterica I</name>
    <dbReference type="NCBI Taxonomy" id="59201"/>
    <lineage>
        <taxon>Bacteria</taxon>
        <taxon>Pseudomonadati</taxon>
        <taxon>Pseudomonadota</taxon>
        <taxon>Gammaproteobacteria</taxon>
        <taxon>Enterobacterales</taxon>
        <taxon>Enterobacteriaceae</taxon>
        <taxon>Salmonella</taxon>
    </lineage>
</organism>
<evidence type="ECO:0000256" key="14">
    <source>
        <dbReference type="PIRSR" id="PIRSR006247-1"/>
    </source>
</evidence>
<proteinExistence type="inferred from homology"/>
<evidence type="ECO:0000256" key="1">
    <source>
        <dbReference type="ARBA" id="ARBA00004429"/>
    </source>
</evidence>
<comment type="subcellular location">
    <subcellularLocation>
        <location evidence="1 13">Cell inner membrane</location>
        <topology evidence="1 13">Multi-pass membrane protein</topology>
    </subcellularLocation>
</comment>
<feature type="binding site" evidence="14">
    <location>
        <position position="221"/>
    </location>
    <ligand>
        <name>K(+)</name>
        <dbReference type="ChEBI" id="CHEBI:29103"/>
    </ligand>
</feature>
<feature type="binding site" evidence="14">
    <location>
        <position position="220"/>
    </location>
    <ligand>
        <name>K(+)</name>
        <dbReference type="ChEBI" id="CHEBI:29103"/>
    </ligand>
</feature>
<dbReference type="Pfam" id="PF02386">
    <property type="entry name" value="TrkH"/>
    <property type="match status" value="1"/>
</dbReference>
<evidence type="ECO:0000256" key="8">
    <source>
        <dbReference type="ARBA" id="ARBA00022958"/>
    </source>
</evidence>
<feature type="binding site" evidence="14">
    <location>
        <position position="436"/>
    </location>
    <ligand>
        <name>K(+)</name>
        <dbReference type="ChEBI" id="CHEBI:29103"/>
    </ligand>
</feature>
<feature type="transmembrane region" description="Helical" evidence="15">
    <location>
        <begin position="184"/>
        <end position="204"/>
    </location>
</feature>
<accession>A0A379VZR4</accession>
<keyword evidence="10 13" id="KW-0406">Ion transport</keyword>
<feature type="transmembrane region" description="Helical" evidence="15">
    <location>
        <begin position="456"/>
        <end position="476"/>
    </location>
</feature>
<dbReference type="InterPro" id="IPR004772">
    <property type="entry name" value="TrkH"/>
</dbReference>
<dbReference type="PANTHER" id="PTHR32024:SF2">
    <property type="entry name" value="TRK SYSTEM POTASSIUM UPTAKE PROTEIN TRKG-RELATED"/>
    <property type="match status" value="1"/>
</dbReference>
<evidence type="ECO:0000256" key="11">
    <source>
        <dbReference type="ARBA" id="ARBA00023136"/>
    </source>
</evidence>
<comment type="function">
    <text evidence="13">Low-affinity potassium transport system. Interacts with Trk system potassium uptake protein TrkA.</text>
</comment>
<keyword evidence="4 13" id="KW-1003">Cell membrane</keyword>
<keyword evidence="11 13" id="KW-0472">Membrane</keyword>
<dbReference type="NCBIfam" id="TIGR00933">
    <property type="entry name" value="2a38"/>
    <property type="match status" value="1"/>
</dbReference>
<evidence type="ECO:0000256" key="9">
    <source>
        <dbReference type="ARBA" id="ARBA00022989"/>
    </source>
</evidence>
<evidence type="ECO:0000313" key="17">
    <source>
        <dbReference type="Proteomes" id="UP000254346"/>
    </source>
</evidence>
<dbReference type="GO" id="GO:0005886">
    <property type="term" value="C:plasma membrane"/>
    <property type="evidence" value="ECO:0007669"/>
    <property type="project" value="UniProtKB-SubCell"/>
</dbReference>
<dbReference type="GO" id="GO:0046872">
    <property type="term" value="F:metal ion binding"/>
    <property type="evidence" value="ECO:0007669"/>
    <property type="project" value="UniProtKB-KW"/>
</dbReference>
<feature type="transmembrane region" description="Helical" evidence="15">
    <location>
        <begin position="237"/>
        <end position="255"/>
    </location>
</feature>
<comment type="similarity">
    <text evidence="2 13">Belongs to the TrkH potassium transport family.</text>
</comment>
<evidence type="ECO:0000256" key="15">
    <source>
        <dbReference type="SAM" id="Phobius"/>
    </source>
</evidence>
<evidence type="ECO:0000256" key="12">
    <source>
        <dbReference type="ARBA" id="ARBA00023303"/>
    </source>
</evidence>
<dbReference type="EMBL" id="UGXR01000001">
    <property type="protein sequence ID" value="SUH11988.1"/>
    <property type="molecule type" value="Genomic_DNA"/>
</dbReference>
<feature type="transmembrane region" description="Helical" evidence="15">
    <location>
        <begin position="69"/>
        <end position="90"/>
    </location>
</feature>
<evidence type="ECO:0000256" key="10">
    <source>
        <dbReference type="ARBA" id="ARBA00023065"/>
    </source>
</evidence>
<evidence type="ECO:0000256" key="2">
    <source>
        <dbReference type="ARBA" id="ARBA00009137"/>
    </source>
</evidence>
<dbReference type="NCBIfam" id="NF008020">
    <property type="entry name" value="PRK10750.1"/>
    <property type="match status" value="1"/>
</dbReference>
<keyword evidence="6 13" id="KW-0633">Potassium transport</keyword>